<dbReference type="Gene3D" id="3.40.50.300">
    <property type="entry name" value="P-loop containing nucleotide triphosphate hydrolases"/>
    <property type="match status" value="1"/>
</dbReference>
<dbReference type="EMBL" id="BCTA01000023">
    <property type="protein sequence ID" value="GAT08442.1"/>
    <property type="molecule type" value="Genomic_DNA"/>
</dbReference>
<reference evidence="3" key="3">
    <citation type="journal article" date="2022" name="BMC Genomics">
        <title>Comparative genome analysis of mycobacteria focusing on tRNA and non-coding RNA.</title>
        <authorList>
            <person name="Behra P.R.K."/>
            <person name="Pettersson B.M.F."/>
            <person name="Ramesh M."/>
            <person name="Das S."/>
            <person name="Dasgupta S."/>
            <person name="Kirsebom L.A."/>
        </authorList>
    </citation>
    <scope>NUCLEOTIDE SEQUENCE</scope>
    <source>
        <strain evidence="3">DSM 44203</strain>
    </source>
</reference>
<dbReference type="Gene3D" id="2.40.50.140">
    <property type="entry name" value="Nucleic acid-binding proteins"/>
    <property type="match status" value="1"/>
</dbReference>
<comment type="caution">
    <text evidence="3">The sequence shown here is derived from an EMBL/GenBank/DDBJ whole genome shotgun (WGS) entry which is preliminary data.</text>
</comment>
<dbReference type="GO" id="GO:0043531">
    <property type="term" value="F:ADP binding"/>
    <property type="evidence" value="ECO:0007669"/>
    <property type="project" value="InterPro"/>
</dbReference>
<evidence type="ECO:0000313" key="4">
    <source>
        <dbReference type="Proteomes" id="UP000069773"/>
    </source>
</evidence>
<gene>
    <name evidence="3" type="ORF">H7I77_21855</name>
    <name evidence="2" type="ORF">RMCN_1575</name>
</gene>
<name>A0AAW5SPX4_MYCNV</name>
<dbReference type="SUPFAM" id="SSF50249">
    <property type="entry name" value="Nucleic acid-binding proteins"/>
    <property type="match status" value="1"/>
</dbReference>
<accession>A0AAW5SPX4</accession>
<reference evidence="2 4" key="1">
    <citation type="journal article" date="2016" name="Genome Announc.">
        <title>Draft Genome Sequences of Five Rapidly Growing Mycobacterium Species, M. thermoresistibile, M. fortuitum subsp. acetamidolyticum, M. canariasense, M. brisbanense, and M. novocastrense.</title>
        <authorList>
            <person name="Katahira K."/>
            <person name="Ogura Y."/>
            <person name="Gotoh Y."/>
            <person name="Hayashi T."/>
        </authorList>
    </citation>
    <scope>NUCLEOTIDE SEQUENCE [LARGE SCALE GENOMIC DNA]</scope>
    <source>
        <strain evidence="2 4">JCM18114</strain>
    </source>
</reference>
<dbReference type="Proteomes" id="UP000069773">
    <property type="component" value="Unassembled WGS sequence"/>
</dbReference>
<dbReference type="PANTHER" id="PTHR47691">
    <property type="entry name" value="REGULATOR-RELATED"/>
    <property type="match status" value="1"/>
</dbReference>
<evidence type="ECO:0000313" key="3">
    <source>
        <dbReference type="EMBL" id="MCV7025961.1"/>
    </source>
</evidence>
<dbReference type="InterPro" id="IPR027417">
    <property type="entry name" value="P-loop_NTPase"/>
</dbReference>
<dbReference type="SUPFAM" id="SSF48452">
    <property type="entry name" value="TPR-like"/>
    <property type="match status" value="1"/>
</dbReference>
<protein>
    <submittedName>
        <fullName evidence="2">AAA ATPase</fullName>
    </submittedName>
</protein>
<dbReference type="SUPFAM" id="SSF52540">
    <property type="entry name" value="P-loop containing nucleoside triphosphate hydrolases"/>
    <property type="match status" value="1"/>
</dbReference>
<dbReference type="InterPro" id="IPR012340">
    <property type="entry name" value="NA-bd_OB-fold"/>
</dbReference>
<dbReference type="Proteomes" id="UP001207528">
    <property type="component" value="Unassembled WGS sequence"/>
</dbReference>
<organism evidence="3 5">
    <name type="scientific">Mycolicibacterium novocastrense</name>
    <name type="common">Mycobacterium novocastrense</name>
    <dbReference type="NCBI Taxonomy" id="59813"/>
    <lineage>
        <taxon>Bacteria</taxon>
        <taxon>Bacillati</taxon>
        <taxon>Actinomycetota</taxon>
        <taxon>Actinomycetes</taxon>
        <taxon>Mycobacteriales</taxon>
        <taxon>Mycobacteriaceae</taxon>
        <taxon>Mycolicibacterium</taxon>
    </lineage>
</organism>
<proteinExistence type="predicted"/>
<reference evidence="3" key="2">
    <citation type="submission" date="2020-07" db="EMBL/GenBank/DDBJ databases">
        <authorList>
            <person name="Pettersson B.M.F."/>
            <person name="Behra P.R.K."/>
            <person name="Ramesh M."/>
            <person name="Das S."/>
            <person name="Dasgupta S."/>
            <person name="Kirsebom L.A."/>
        </authorList>
    </citation>
    <scope>NUCLEOTIDE SEQUENCE</scope>
    <source>
        <strain evidence="3">DSM 44203</strain>
    </source>
</reference>
<dbReference type="Gene3D" id="1.25.40.10">
    <property type="entry name" value="Tetratricopeptide repeat domain"/>
    <property type="match status" value="1"/>
</dbReference>
<dbReference type="AlphaFoldDB" id="A0AAW5SPX4"/>
<dbReference type="Pfam" id="PF00931">
    <property type="entry name" value="NB-ARC"/>
    <property type="match status" value="1"/>
</dbReference>
<evidence type="ECO:0000313" key="5">
    <source>
        <dbReference type="Proteomes" id="UP001207528"/>
    </source>
</evidence>
<dbReference type="InterPro" id="IPR002182">
    <property type="entry name" value="NB-ARC"/>
</dbReference>
<sequence length="847" mass="92451">MASVSSRMAYVMLASIEDEFRAIVEHYAGEEDAASLLSPELLEIAASRRRRDGATTAIHTVGPLLPYLDFQNSYDLANRMSARLPASLAAGLNDLSLAVRKTVAVRNRVAHNRPLDIDDLPTVIDLTSDLLQIGGWDWQKLRQTRTEIKQDAGFIFRAAANLIVDPDTAVANNLPAPDFDETSLLGRKEERRKILRALQGAWPVISILGDGGIGKTALALQVCYDLVEMPDCAFEAVVWVSAKNAQLTSTEIVRIESAVEDSLGLFASAAAELGGSGASDTAIDELINVLESFPTLLVLDNVETVLDESFPRFLKEIPPGSKVLITSRIGVKTENPFKLSGLSESDAVVLMRSLAKARGFDLSSIATAEDLAKWVIRMGCRPAYIKWFVSGLQAGQLPEKLLDDDGLILDFCMSNVFDYLTQTAKSALRAMLVVPGAHTMAELAFLTDLGSSSIQEVILELTTTNFVTQVRSGASGTALDLSDFARSYLRRTLQIDVSERRALTEKQKQLYALGGGLQAAHDLDPYAVETIDVRGVGDYSAAKLLRDALDLAMRGKVDDGLQLLAEAVELAPGYHEVARVEAYLHEVSTNFPEAFEGYSRAKDLAPNDPYVAYFFGRFLIDSGFDPSQGIRELQRAATLDPESSHLHMSIAMAFLNMSKLREALDAASYAVGAARPGGEDQRNSIYLLWQACALSIRSLSAQTDWGGVAEVVEAALNVSESVQNEVFEIATLDLLLWCEGMLTEAHHEASDEFIAKKISVSLRKLQFRRLSVDSDHSARVVGCVKLLVPERGFGFVRCATEEYFLHANELWTREKFQQLAPGSVLVFTPGKKASSGKPPAESVHWVG</sequence>
<dbReference type="RefSeq" id="WP_067388215.1">
    <property type="nucleotide sequence ID" value="NZ_BCTA01000023.1"/>
</dbReference>
<evidence type="ECO:0000259" key="1">
    <source>
        <dbReference type="Pfam" id="PF00931"/>
    </source>
</evidence>
<feature type="domain" description="NB-ARC" evidence="1">
    <location>
        <begin position="198"/>
        <end position="329"/>
    </location>
</feature>
<keyword evidence="4" id="KW-1185">Reference proteome</keyword>
<evidence type="ECO:0000313" key="2">
    <source>
        <dbReference type="EMBL" id="GAT08442.1"/>
    </source>
</evidence>
<dbReference type="PANTHER" id="PTHR47691:SF3">
    <property type="entry name" value="HTH-TYPE TRANSCRIPTIONAL REGULATOR RV0890C-RELATED"/>
    <property type="match status" value="1"/>
</dbReference>
<dbReference type="InterPro" id="IPR011990">
    <property type="entry name" value="TPR-like_helical_dom_sf"/>
</dbReference>
<dbReference type="EMBL" id="JACKTI010000057">
    <property type="protein sequence ID" value="MCV7025961.1"/>
    <property type="molecule type" value="Genomic_DNA"/>
</dbReference>